<dbReference type="EMBL" id="KD037862">
    <property type="protein sequence ID" value="EMS65937.1"/>
    <property type="molecule type" value="Genomic_DNA"/>
</dbReference>
<dbReference type="AlphaFoldDB" id="M8A0V7"/>
<evidence type="ECO:0000313" key="1">
    <source>
        <dbReference type="EMBL" id="EMS65937.1"/>
    </source>
</evidence>
<sequence>MTDSSKLCNLSVVSDLASSTQRIWAEGLDGVAGYAVVGWSSSDRALVDCNLPKPYPDPQLYFSLQFLLLPNGTLYATIPY</sequence>
<organism evidence="1">
    <name type="scientific">Triticum urartu</name>
    <name type="common">Red wild einkorn</name>
    <name type="synonym">Crithodium urartu</name>
    <dbReference type="NCBI Taxonomy" id="4572"/>
    <lineage>
        <taxon>Eukaryota</taxon>
        <taxon>Viridiplantae</taxon>
        <taxon>Streptophyta</taxon>
        <taxon>Embryophyta</taxon>
        <taxon>Tracheophyta</taxon>
        <taxon>Spermatophyta</taxon>
        <taxon>Magnoliopsida</taxon>
        <taxon>Liliopsida</taxon>
        <taxon>Poales</taxon>
        <taxon>Poaceae</taxon>
        <taxon>BOP clade</taxon>
        <taxon>Pooideae</taxon>
        <taxon>Triticodae</taxon>
        <taxon>Triticeae</taxon>
        <taxon>Triticinae</taxon>
        <taxon>Triticum</taxon>
    </lineage>
</organism>
<proteinExistence type="predicted"/>
<reference evidence="1" key="1">
    <citation type="journal article" date="2013" name="Nature">
        <title>Draft genome of the wheat A-genome progenitor Triticum urartu.</title>
        <authorList>
            <person name="Ling H.Q."/>
            <person name="Zhao S."/>
            <person name="Liu D."/>
            <person name="Wang J."/>
            <person name="Sun H."/>
            <person name="Zhang C."/>
            <person name="Fan H."/>
            <person name="Li D."/>
            <person name="Dong L."/>
            <person name="Tao Y."/>
            <person name="Gao C."/>
            <person name="Wu H."/>
            <person name="Li Y."/>
            <person name="Cui Y."/>
            <person name="Guo X."/>
            <person name="Zheng S."/>
            <person name="Wang B."/>
            <person name="Yu K."/>
            <person name="Liang Q."/>
            <person name="Yang W."/>
            <person name="Lou X."/>
            <person name="Chen J."/>
            <person name="Feng M."/>
            <person name="Jian J."/>
            <person name="Zhang X."/>
            <person name="Luo G."/>
            <person name="Jiang Y."/>
            <person name="Liu J."/>
            <person name="Wang Z."/>
            <person name="Sha Y."/>
            <person name="Zhang B."/>
            <person name="Wu H."/>
            <person name="Tang D."/>
            <person name="Shen Q."/>
            <person name="Xue P."/>
            <person name="Zou S."/>
            <person name="Wang X."/>
            <person name="Liu X."/>
            <person name="Wang F."/>
            <person name="Yang Y."/>
            <person name="An X."/>
            <person name="Dong Z."/>
            <person name="Zhang K."/>
            <person name="Zhang X."/>
            <person name="Luo M.C."/>
            <person name="Dvorak J."/>
            <person name="Tong Y."/>
            <person name="Wang J."/>
            <person name="Yang H."/>
            <person name="Li Z."/>
            <person name="Wang D."/>
            <person name="Zhang A."/>
            <person name="Wang J."/>
        </authorList>
    </citation>
    <scope>NUCLEOTIDE SEQUENCE</scope>
</reference>
<name>M8A0V7_TRIUA</name>
<accession>M8A0V7</accession>
<gene>
    <name evidence="1" type="ORF">TRIUR3_16514</name>
</gene>
<protein>
    <submittedName>
        <fullName evidence="1">Uncharacterized protein</fullName>
    </submittedName>
</protein>